<evidence type="ECO:0000259" key="4">
    <source>
        <dbReference type="PROSITE" id="PS51864"/>
    </source>
</evidence>
<feature type="binding site" evidence="1">
    <location>
        <position position="535"/>
    </location>
    <ligand>
        <name>Zn(2+)</name>
        <dbReference type="ChEBI" id="CHEBI:29105"/>
        <note>catalytic</note>
    </ligand>
</feature>
<dbReference type="Gene3D" id="3.40.390.10">
    <property type="entry name" value="Collagenase (Catalytic Domain)"/>
    <property type="match status" value="3"/>
</dbReference>
<dbReference type="CDD" id="cd04280">
    <property type="entry name" value="ZnMc_astacin_like"/>
    <property type="match status" value="1"/>
</dbReference>
<feature type="binding site" evidence="1">
    <location>
        <position position="545"/>
    </location>
    <ligand>
        <name>Zn(2+)</name>
        <dbReference type="ChEBI" id="CHEBI:29105"/>
        <note>catalytic</note>
    </ligand>
</feature>
<feature type="domain" description="Peptidase M12A" evidence="4">
    <location>
        <begin position="354"/>
        <end position="639"/>
    </location>
</feature>
<dbReference type="InterPro" id="IPR006026">
    <property type="entry name" value="Peptidase_Metallo"/>
</dbReference>
<dbReference type="PANTHER" id="PTHR10127:SF850">
    <property type="entry name" value="METALLOENDOPEPTIDASE"/>
    <property type="match status" value="1"/>
</dbReference>
<evidence type="ECO:0000313" key="6">
    <source>
        <dbReference type="RefSeq" id="XP_028040066.1"/>
    </source>
</evidence>
<keyword evidence="5" id="KW-1185">Reference proteome</keyword>
<dbReference type="GO" id="GO:0004222">
    <property type="term" value="F:metalloendopeptidase activity"/>
    <property type="evidence" value="ECO:0007669"/>
    <property type="project" value="UniProtKB-UniRule"/>
</dbReference>
<feature type="binding site" evidence="1">
    <location>
        <position position="539"/>
    </location>
    <ligand>
        <name>Zn(2+)</name>
        <dbReference type="ChEBI" id="CHEBI:29105"/>
        <note>catalytic</note>
    </ligand>
</feature>
<dbReference type="EC" id="3.4.24.-" evidence="2"/>
<dbReference type="InterPro" id="IPR034035">
    <property type="entry name" value="Astacin-like_dom"/>
</dbReference>
<proteinExistence type="predicted"/>
<dbReference type="PROSITE" id="PS51864">
    <property type="entry name" value="ASTACIN"/>
    <property type="match status" value="2"/>
</dbReference>
<gene>
    <name evidence="6" type="primary">LOC114250403</name>
</gene>
<dbReference type="Proteomes" id="UP000504629">
    <property type="component" value="Unplaced"/>
</dbReference>
<dbReference type="KEGG" id="bman:114250403"/>
<dbReference type="OrthoDB" id="291007at2759"/>
<accession>A0A6J2KCQ1</accession>
<dbReference type="SUPFAM" id="SSF55486">
    <property type="entry name" value="Metalloproteases ('zincins'), catalytic domain"/>
    <property type="match status" value="2"/>
</dbReference>
<feature type="binding site" evidence="1">
    <location>
        <position position="223"/>
    </location>
    <ligand>
        <name>Zn(2+)</name>
        <dbReference type="ChEBI" id="CHEBI:29105"/>
        <note>catalytic</note>
    </ligand>
</feature>
<dbReference type="AlphaFoldDB" id="A0A6J2KCQ1"/>
<evidence type="ECO:0000256" key="3">
    <source>
        <dbReference type="SAM" id="MobiDB-lite"/>
    </source>
</evidence>
<feature type="region of interest" description="Disordered" evidence="3">
    <location>
        <begin position="1"/>
        <end position="28"/>
    </location>
</feature>
<dbReference type="PANTHER" id="PTHR10127">
    <property type="entry name" value="DISCOIDIN, CUB, EGF, LAMININ , AND ZINC METALLOPROTEASE DOMAIN CONTAINING"/>
    <property type="match status" value="1"/>
</dbReference>
<dbReference type="GeneID" id="114250403"/>
<dbReference type="PRINTS" id="PR00480">
    <property type="entry name" value="ASTACIN"/>
</dbReference>
<evidence type="ECO:0000256" key="2">
    <source>
        <dbReference type="RuleBase" id="RU361183"/>
    </source>
</evidence>
<feature type="domain" description="Peptidase M12A" evidence="4">
    <location>
        <begin position="118"/>
        <end position="327"/>
    </location>
</feature>
<feature type="binding site" evidence="1">
    <location>
        <position position="233"/>
    </location>
    <ligand>
        <name>Zn(2+)</name>
        <dbReference type="ChEBI" id="CHEBI:29105"/>
        <note>catalytic</note>
    </ligand>
</feature>
<keyword evidence="1 2" id="KW-0645">Protease</keyword>
<reference evidence="6" key="1">
    <citation type="submission" date="2025-08" db="UniProtKB">
        <authorList>
            <consortium name="RefSeq"/>
        </authorList>
    </citation>
    <scope>IDENTIFICATION</scope>
    <source>
        <tissue evidence="6">Silk gland</tissue>
    </source>
</reference>
<dbReference type="Pfam" id="PF01400">
    <property type="entry name" value="Astacin"/>
    <property type="match status" value="2"/>
</dbReference>
<dbReference type="InterPro" id="IPR001506">
    <property type="entry name" value="Peptidase_M12A"/>
</dbReference>
<dbReference type="GO" id="GO:0006508">
    <property type="term" value="P:proteolysis"/>
    <property type="evidence" value="ECO:0007669"/>
    <property type="project" value="UniProtKB-KW"/>
</dbReference>
<feature type="binding site" evidence="1">
    <location>
        <position position="227"/>
    </location>
    <ligand>
        <name>Zn(2+)</name>
        <dbReference type="ChEBI" id="CHEBI:29105"/>
        <note>catalytic</note>
    </ligand>
</feature>
<dbReference type="SMART" id="SM00235">
    <property type="entry name" value="ZnMc"/>
    <property type="match status" value="2"/>
</dbReference>
<protein>
    <recommendedName>
        <fullName evidence="2">Metalloendopeptidase</fullName>
        <ecNumber evidence="2">3.4.24.-</ecNumber>
    </recommendedName>
</protein>
<feature type="region of interest" description="Disordered" evidence="3">
    <location>
        <begin position="411"/>
        <end position="474"/>
    </location>
</feature>
<dbReference type="InterPro" id="IPR024079">
    <property type="entry name" value="MetalloPept_cat_dom_sf"/>
</dbReference>
<keyword evidence="1 2" id="KW-0482">Metalloprotease</keyword>
<feature type="compositionally biased region" description="Polar residues" evidence="3">
    <location>
        <begin position="457"/>
        <end position="474"/>
    </location>
</feature>
<organism evidence="5 6">
    <name type="scientific">Bombyx mandarina</name>
    <name type="common">Wild silk moth</name>
    <name type="synonym">Wild silkworm</name>
    <dbReference type="NCBI Taxonomy" id="7092"/>
    <lineage>
        <taxon>Eukaryota</taxon>
        <taxon>Metazoa</taxon>
        <taxon>Ecdysozoa</taxon>
        <taxon>Arthropoda</taxon>
        <taxon>Hexapoda</taxon>
        <taxon>Insecta</taxon>
        <taxon>Pterygota</taxon>
        <taxon>Neoptera</taxon>
        <taxon>Endopterygota</taxon>
        <taxon>Lepidoptera</taxon>
        <taxon>Glossata</taxon>
        <taxon>Ditrysia</taxon>
        <taxon>Bombycoidea</taxon>
        <taxon>Bombycidae</taxon>
        <taxon>Bombycinae</taxon>
        <taxon>Bombyx</taxon>
    </lineage>
</organism>
<keyword evidence="1 2" id="KW-0479">Metal-binding</keyword>
<evidence type="ECO:0000256" key="1">
    <source>
        <dbReference type="PROSITE-ProRule" id="PRU01211"/>
    </source>
</evidence>
<dbReference type="GO" id="GO:0008270">
    <property type="term" value="F:zinc ion binding"/>
    <property type="evidence" value="ECO:0007669"/>
    <property type="project" value="UniProtKB-UniRule"/>
</dbReference>
<comment type="caution">
    <text evidence="1">Lacks conserved residue(s) required for the propagation of feature annotation.</text>
</comment>
<comment type="cofactor">
    <cofactor evidence="1 2">
        <name>Zn(2+)</name>
        <dbReference type="ChEBI" id="CHEBI:29105"/>
    </cofactor>
    <text evidence="1 2">Binds 1 zinc ion per subunit.</text>
</comment>
<feature type="active site" evidence="1">
    <location>
        <position position="224"/>
    </location>
</feature>
<sequence length="647" mass="74722">MCRMFNEDEEISETIKHQKQHNYLPSEEKHKRFRRNVDENLNINPKLNNAHKNGVEKMVDKLYNEIDEKGEGVILRQNVDGPTTKTRKIPSRRLNFAPAKLLGPLPVDEKKDIGYESSGYDESVSRFKHGIVPYYIDSKTYDADLAESIIKAFDYFEKATCIRLQRLRERPTDKESLKSVSWLYITNPTGIRQCVHSNERMETSGVQMIVLGYDCMSSGDIAHEIMHVLGFSHEHTRRDRDNHITVLWDNIKPGYKKYFDISERKFQSTVESLPYDHASVLHYPSRAFSRNGQVTIIAKSGIQIGQRTGLSETDIEKVSLVYSKECIKRNKDYLLKTCPSVVKNGGRETNITQREIEDYFKDRLWPFGIVNFKLMDKIEFSAEEKENIRSVISHIEKETCIKFKDVTDDNDLPASNDVSEKQVDGPKNETSDKDDEVASPNLSENEVKTSNDETEMKQASTENEATNVQLVKQNNNTKRFAMNSASEIRRHAMHILVLKRSTQPGCTCPPPGRFDGYKELEINSDCFNSVNDLLHVFVHVLGLDHQHSMYDRDQYLHIVWENLSSDMREEMKVILPPAASVGFQYDYQSVMHYPWLQIKNGVTNIMYPIWNDGWAMGHWQGLSSTDVQKLNLLYFNQCTARSMQENN</sequence>
<dbReference type="RefSeq" id="XP_028040066.1">
    <property type="nucleotide sequence ID" value="XM_028184265.1"/>
</dbReference>
<evidence type="ECO:0000313" key="5">
    <source>
        <dbReference type="Proteomes" id="UP000504629"/>
    </source>
</evidence>
<feature type="compositionally biased region" description="Basic and acidic residues" evidence="3">
    <location>
        <begin position="418"/>
        <end position="431"/>
    </location>
</feature>
<feature type="compositionally biased region" description="Basic and acidic residues" evidence="3">
    <location>
        <begin position="445"/>
        <end position="456"/>
    </location>
</feature>
<keyword evidence="1 2" id="KW-0862">Zinc</keyword>
<keyword evidence="1 2" id="KW-0378">Hydrolase</keyword>
<name>A0A6J2KCQ1_BOMMA</name>